<reference evidence="2" key="1">
    <citation type="submission" date="2022-11" db="UniProtKB">
        <authorList>
            <consortium name="WormBaseParasite"/>
        </authorList>
    </citation>
    <scope>IDENTIFICATION</scope>
</reference>
<proteinExistence type="predicted"/>
<sequence length="411" mass="48752">MSLFLEERIAEQEIEDPEKDKIIFTKASVLNITYLSRDEDDDDTEEPHAGGTFRTSYKMGSEKWHLNFTEKRIKIRTVTDRLLEGNKKRSFWNGICFLSYTLFWDNDMRLELYSSARIQMEKSKNFDSFSTPDGYMSRFVEAAIKQKISKIVVLIELHLPVKYFNYPFKKPTSYLYQKKYCHESPEDIDQNYKYAFLNKSDYRIKCLDGSLPAVKLIFYTSSSTKIRKIMDANEVEVVKPHPTNPSAKLLLNGSWHKCEFSLQHSVDVVKPYIIFLHTLSFEMPESYDLDYVKRLFEFLDFIQPKRKSMIVKSIERSLCQKLTKDATDFNTIMQMISISIQRKLTEFRQMLCSEIANKYYYKFLEMFPEDERTLDHPVVRQIFFGSRRFATFFKEVSEIYLHSFVTNTILE</sequence>
<evidence type="ECO:0000313" key="2">
    <source>
        <dbReference type="WBParaSite" id="ES5_v2.g23845.t1"/>
    </source>
</evidence>
<dbReference type="WBParaSite" id="ES5_v2.g23845.t1">
    <property type="protein sequence ID" value="ES5_v2.g23845.t1"/>
    <property type="gene ID" value="ES5_v2.g23845"/>
</dbReference>
<accession>A0AC34G298</accession>
<dbReference type="Proteomes" id="UP000887579">
    <property type="component" value="Unplaced"/>
</dbReference>
<organism evidence="1 2">
    <name type="scientific">Panagrolaimus sp. ES5</name>
    <dbReference type="NCBI Taxonomy" id="591445"/>
    <lineage>
        <taxon>Eukaryota</taxon>
        <taxon>Metazoa</taxon>
        <taxon>Ecdysozoa</taxon>
        <taxon>Nematoda</taxon>
        <taxon>Chromadorea</taxon>
        <taxon>Rhabditida</taxon>
        <taxon>Tylenchina</taxon>
        <taxon>Panagrolaimomorpha</taxon>
        <taxon>Panagrolaimoidea</taxon>
        <taxon>Panagrolaimidae</taxon>
        <taxon>Panagrolaimus</taxon>
    </lineage>
</organism>
<evidence type="ECO:0000313" key="1">
    <source>
        <dbReference type="Proteomes" id="UP000887579"/>
    </source>
</evidence>
<protein>
    <submittedName>
        <fullName evidence="2">Uncharacterized protein</fullName>
    </submittedName>
</protein>
<name>A0AC34G298_9BILA</name>